<dbReference type="SUPFAM" id="SSF51045">
    <property type="entry name" value="WW domain"/>
    <property type="match status" value="1"/>
</dbReference>
<evidence type="ECO:0000259" key="4">
    <source>
        <dbReference type="PROSITE" id="PS50020"/>
    </source>
</evidence>
<dbReference type="GO" id="GO:0005737">
    <property type="term" value="C:cytoplasm"/>
    <property type="evidence" value="ECO:0007669"/>
    <property type="project" value="UniProtKB-SubCell"/>
</dbReference>
<dbReference type="InterPro" id="IPR051105">
    <property type="entry name" value="WWC/KIBRA_Hippo_Reg"/>
</dbReference>
<accession>A0A7J7D1K5</accession>
<evidence type="ECO:0000313" key="5">
    <source>
        <dbReference type="EMBL" id="KAF5740227.1"/>
    </source>
</evidence>
<dbReference type="OrthoDB" id="1424894at2759"/>
<protein>
    <recommendedName>
        <fullName evidence="4">WW domain-containing protein</fullName>
    </recommendedName>
</protein>
<dbReference type="Pfam" id="PF00397">
    <property type="entry name" value="WW"/>
    <property type="match status" value="1"/>
</dbReference>
<evidence type="ECO:0000256" key="2">
    <source>
        <dbReference type="ARBA" id="ARBA00022490"/>
    </source>
</evidence>
<dbReference type="InterPro" id="IPR001202">
    <property type="entry name" value="WW_dom"/>
</dbReference>
<comment type="subcellular location">
    <subcellularLocation>
        <location evidence="1">Cytoplasm</location>
    </subcellularLocation>
</comment>
<evidence type="ECO:0000256" key="3">
    <source>
        <dbReference type="SAM" id="MobiDB-lite"/>
    </source>
</evidence>
<keyword evidence="2" id="KW-0963">Cytoplasm</keyword>
<dbReference type="InParanoid" id="A0A7J7D1K5"/>
<dbReference type="PANTHER" id="PTHR14791:SF42">
    <property type="entry name" value="F16L1.2 PROTEIN"/>
    <property type="match status" value="1"/>
</dbReference>
<name>A0A7J7D1K5_TRIWF</name>
<feature type="region of interest" description="Disordered" evidence="3">
    <location>
        <begin position="1"/>
        <end position="28"/>
    </location>
</feature>
<reference evidence="5 6" key="1">
    <citation type="journal article" date="2020" name="Nat. Commun.">
        <title>Genome of Tripterygium wilfordii and identification of cytochrome P450 involved in triptolide biosynthesis.</title>
        <authorList>
            <person name="Tu L."/>
            <person name="Su P."/>
            <person name="Zhang Z."/>
            <person name="Gao L."/>
            <person name="Wang J."/>
            <person name="Hu T."/>
            <person name="Zhou J."/>
            <person name="Zhang Y."/>
            <person name="Zhao Y."/>
            <person name="Liu Y."/>
            <person name="Song Y."/>
            <person name="Tong Y."/>
            <person name="Lu Y."/>
            <person name="Yang J."/>
            <person name="Xu C."/>
            <person name="Jia M."/>
            <person name="Peters R.J."/>
            <person name="Huang L."/>
            <person name="Gao W."/>
        </authorList>
    </citation>
    <scope>NUCLEOTIDE SEQUENCE [LARGE SCALE GENOMIC DNA]</scope>
    <source>
        <strain evidence="6">cv. XIE 37</strain>
        <tissue evidence="5">Leaf</tissue>
    </source>
</reference>
<gene>
    <name evidence="5" type="ORF">HS088_TW11G00293</name>
</gene>
<evidence type="ECO:0000313" key="6">
    <source>
        <dbReference type="Proteomes" id="UP000593562"/>
    </source>
</evidence>
<feature type="domain" description="WW" evidence="4">
    <location>
        <begin position="63"/>
        <end position="97"/>
    </location>
</feature>
<dbReference type="Gene3D" id="2.20.70.10">
    <property type="match status" value="1"/>
</dbReference>
<dbReference type="AlphaFoldDB" id="A0A7J7D1K5"/>
<keyword evidence="6" id="KW-1185">Reference proteome</keyword>
<dbReference type="PROSITE" id="PS50020">
    <property type="entry name" value="WW_DOMAIN_2"/>
    <property type="match status" value="1"/>
</dbReference>
<dbReference type="FunCoup" id="A0A7J7D1K5">
    <property type="interactions" value="901"/>
</dbReference>
<evidence type="ECO:0000256" key="1">
    <source>
        <dbReference type="ARBA" id="ARBA00004496"/>
    </source>
</evidence>
<organism evidence="5 6">
    <name type="scientific">Tripterygium wilfordii</name>
    <name type="common">Thunder God vine</name>
    <dbReference type="NCBI Taxonomy" id="458696"/>
    <lineage>
        <taxon>Eukaryota</taxon>
        <taxon>Viridiplantae</taxon>
        <taxon>Streptophyta</taxon>
        <taxon>Embryophyta</taxon>
        <taxon>Tracheophyta</taxon>
        <taxon>Spermatophyta</taxon>
        <taxon>Magnoliopsida</taxon>
        <taxon>eudicotyledons</taxon>
        <taxon>Gunneridae</taxon>
        <taxon>Pentapetalae</taxon>
        <taxon>rosids</taxon>
        <taxon>fabids</taxon>
        <taxon>Celastrales</taxon>
        <taxon>Celastraceae</taxon>
        <taxon>Tripterygium</taxon>
    </lineage>
</organism>
<comment type="caution">
    <text evidence="5">The sequence shown here is derived from an EMBL/GenBank/DDBJ whole genome shotgun (WGS) entry which is preliminary data.</text>
</comment>
<feature type="compositionally biased region" description="Polar residues" evidence="3">
    <location>
        <begin position="1"/>
        <end position="13"/>
    </location>
</feature>
<sequence>MVSFQAVNNSPNGKQAAAIPEFGNSSKKRKCEDSKAEAVLFDKRSKAAESTKSIFDIELHLETPLPLEWQQCLDIQSGKIYFYNTKTHIRTTKDPRGNQEAENTGDHMSLDLELNLQSGSPERFMDSCRYSKKNSEGVARSPSWLAVGGDQEEMVASVCSRCHMLVMMSKSSPACPNCKFLHPPDQSPPRLFKQRLTLFC</sequence>
<dbReference type="Proteomes" id="UP000593562">
    <property type="component" value="Unassembled WGS sequence"/>
</dbReference>
<dbReference type="PANTHER" id="PTHR14791">
    <property type="entry name" value="BOMB/KIRA PROTEINS"/>
    <property type="match status" value="1"/>
</dbReference>
<dbReference type="EMBL" id="JAAARO010000011">
    <property type="protein sequence ID" value="KAF5740227.1"/>
    <property type="molecule type" value="Genomic_DNA"/>
</dbReference>
<proteinExistence type="predicted"/>
<dbReference type="InterPro" id="IPR036020">
    <property type="entry name" value="WW_dom_sf"/>
</dbReference>